<dbReference type="InterPro" id="IPR029044">
    <property type="entry name" value="Nucleotide-diphossugar_trans"/>
</dbReference>
<dbReference type="Proteomes" id="UP000177269">
    <property type="component" value="Unassembled WGS sequence"/>
</dbReference>
<dbReference type="GO" id="GO:0004581">
    <property type="term" value="F:dolichyl-phosphate beta-glucosyltransferase activity"/>
    <property type="evidence" value="ECO:0007669"/>
    <property type="project" value="UniProtKB-EC"/>
</dbReference>
<dbReference type="EMBL" id="MHSK01000002">
    <property type="protein sequence ID" value="OHA42973.1"/>
    <property type="molecule type" value="Genomic_DNA"/>
</dbReference>
<evidence type="ECO:0000256" key="4">
    <source>
        <dbReference type="ARBA" id="ARBA00012583"/>
    </source>
</evidence>
<evidence type="ECO:0000256" key="12">
    <source>
        <dbReference type="ARBA" id="ARBA00045097"/>
    </source>
</evidence>
<evidence type="ECO:0000256" key="8">
    <source>
        <dbReference type="ARBA" id="ARBA00022824"/>
    </source>
</evidence>
<dbReference type="SUPFAM" id="SSF53448">
    <property type="entry name" value="Nucleotide-diphospho-sugar transferases"/>
    <property type="match status" value="1"/>
</dbReference>
<dbReference type="AlphaFoldDB" id="A0A1G2P3W6"/>
<keyword evidence="6" id="KW-0808">Transferase</keyword>
<protein>
    <recommendedName>
        <fullName evidence="4">dolichyl-phosphate beta-glucosyltransferase</fullName>
        <ecNumber evidence="4">2.4.1.117</ecNumber>
    </recommendedName>
</protein>
<dbReference type="CDD" id="cd04188">
    <property type="entry name" value="DPG_synthase"/>
    <property type="match status" value="1"/>
</dbReference>
<evidence type="ECO:0000256" key="5">
    <source>
        <dbReference type="ARBA" id="ARBA00022676"/>
    </source>
</evidence>
<accession>A0A1G2P3W6</accession>
<dbReference type="EC" id="2.4.1.117" evidence="4"/>
<evidence type="ECO:0000256" key="2">
    <source>
        <dbReference type="ARBA" id="ARBA00004922"/>
    </source>
</evidence>
<evidence type="ECO:0000256" key="6">
    <source>
        <dbReference type="ARBA" id="ARBA00022679"/>
    </source>
</evidence>
<evidence type="ECO:0000256" key="3">
    <source>
        <dbReference type="ARBA" id="ARBA00006739"/>
    </source>
</evidence>
<keyword evidence="10" id="KW-1133">Transmembrane helix</keyword>
<dbReference type="Pfam" id="PF00535">
    <property type="entry name" value="Glycos_transf_2"/>
    <property type="match status" value="1"/>
</dbReference>
<evidence type="ECO:0000256" key="9">
    <source>
        <dbReference type="ARBA" id="ARBA00022968"/>
    </source>
</evidence>
<evidence type="ECO:0000259" key="13">
    <source>
        <dbReference type="Pfam" id="PF00535"/>
    </source>
</evidence>
<dbReference type="InterPro" id="IPR001173">
    <property type="entry name" value="Glyco_trans_2-like"/>
</dbReference>
<dbReference type="PANTHER" id="PTHR10859:SF91">
    <property type="entry name" value="DOLICHYL-PHOSPHATE BETA-GLUCOSYLTRANSFERASE"/>
    <property type="match status" value="1"/>
</dbReference>
<evidence type="ECO:0000313" key="15">
    <source>
        <dbReference type="Proteomes" id="UP000177269"/>
    </source>
</evidence>
<keyword evidence="5" id="KW-0328">Glycosyltransferase</keyword>
<keyword evidence="7" id="KW-0812">Transmembrane</keyword>
<dbReference type="Gene3D" id="3.90.550.10">
    <property type="entry name" value="Spore Coat Polysaccharide Biosynthesis Protein SpsA, Chain A"/>
    <property type="match status" value="1"/>
</dbReference>
<gene>
    <name evidence="14" type="ORF">A3G52_01900</name>
</gene>
<comment type="pathway">
    <text evidence="2">Protein modification; protein glycosylation.</text>
</comment>
<comment type="similarity">
    <text evidence="3">Belongs to the glycosyltransferase 2 family.</text>
</comment>
<dbReference type="GO" id="GO:0006487">
    <property type="term" value="P:protein N-linked glycosylation"/>
    <property type="evidence" value="ECO:0007669"/>
    <property type="project" value="TreeGrafter"/>
</dbReference>
<dbReference type="InterPro" id="IPR035518">
    <property type="entry name" value="DPG_synthase"/>
</dbReference>
<evidence type="ECO:0000256" key="1">
    <source>
        <dbReference type="ARBA" id="ARBA00004389"/>
    </source>
</evidence>
<dbReference type="PANTHER" id="PTHR10859">
    <property type="entry name" value="GLYCOSYL TRANSFERASE"/>
    <property type="match status" value="1"/>
</dbReference>
<name>A0A1G2P3W6_9BACT</name>
<keyword evidence="8" id="KW-0256">Endoplasmic reticulum</keyword>
<evidence type="ECO:0000256" key="10">
    <source>
        <dbReference type="ARBA" id="ARBA00022989"/>
    </source>
</evidence>
<evidence type="ECO:0000256" key="11">
    <source>
        <dbReference type="ARBA" id="ARBA00023136"/>
    </source>
</evidence>
<keyword evidence="9" id="KW-0735">Signal-anchor</keyword>
<evidence type="ECO:0000313" key="14">
    <source>
        <dbReference type="EMBL" id="OHA42973.1"/>
    </source>
</evidence>
<organism evidence="14 15">
    <name type="scientific">Candidatus Taylorbacteria bacterium RIFCSPLOWO2_12_FULL_43_20</name>
    <dbReference type="NCBI Taxonomy" id="1802332"/>
    <lineage>
        <taxon>Bacteria</taxon>
        <taxon>Candidatus Tayloriibacteriota</taxon>
    </lineage>
</organism>
<comment type="caution">
    <text evidence="14">The sequence shown here is derived from an EMBL/GenBank/DDBJ whole genome shotgun (WGS) entry which is preliminary data.</text>
</comment>
<keyword evidence="11" id="KW-0472">Membrane</keyword>
<reference evidence="14 15" key="1">
    <citation type="journal article" date="2016" name="Nat. Commun.">
        <title>Thousands of microbial genomes shed light on interconnected biogeochemical processes in an aquifer system.</title>
        <authorList>
            <person name="Anantharaman K."/>
            <person name="Brown C.T."/>
            <person name="Hug L.A."/>
            <person name="Sharon I."/>
            <person name="Castelle C.J."/>
            <person name="Probst A.J."/>
            <person name="Thomas B.C."/>
            <person name="Singh A."/>
            <person name="Wilkins M.J."/>
            <person name="Karaoz U."/>
            <person name="Brodie E.L."/>
            <person name="Williams K.H."/>
            <person name="Hubbard S.S."/>
            <person name="Banfield J.F."/>
        </authorList>
    </citation>
    <scope>NUCLEOTIDE SEQUENCE [LARGE SCALE GENOMIC DNA]</scope>
</reference>
<comment type="catalytic activity">
    <reaction evidence="12">
        <text>a di-trans,poly-cis-dolichyl phosphate + UDP-alpha-D-glucose = a di-trans,poly-cis-dolichyl beta-D-glucosyl phosphate + UDP</text>
        <dbReference type="Rhea" id="RHEA:15401"/>
        <dbReference type="Rhea" id="RHEA-COMP:19498"/>
        <dbReference type="Rhea" id="RHEA-COMP:19502"/>
        <dbReference type="ChEBI" id="CHEBI:57525"/>
        <dbReference type="ChEBI" id="CHEBI:57683"/>
        <dbReference type="ChEBI" id="CHEBI:58223"/>
        <dbReference type="ChEBI" id="CHEBI:58885"/>
        <dbReference type="EC" id="2.4.1.117"/>
    </reaction>
    <physiologicalReaction direction="left-to-right" evidence="12">
        <dbReference type="Rhea" id="RHEA:15402"/>
    </physiologicalReaction>
</comment>
<comment type="subcellular location">
    <subcellularLocation>
        <location evidence="1">Endoplasmic reticulum membrane</location>
        <topology evidence="1">Single-pass membrane protein</topology>
    </subcellularLocation>
</comment>
<evidence type="ECO:0000256" key="7">
    <source>
        <dbReference type="ARBA" id="ARBA00022692"/>
    </source>
</evidence>
<proteinExistence type="inferred from homology"/>
<feature type="domain" description="Glycosyltransferase 2-like" evidence="13">
    <location>
        <begin position="4"/>
        <end position="170"/>
    </location>
</feature>
<sequence>MFLSIIIPCFNEESRINITLSRIAEHFSTFKREYEIIVVNDGSTDNTAKIIDSFKTQIPQIKLIDLGANIGKGGAVKAGMLEARGQYRLFMDADNSTSIDNIKRFLEYAKNGYDIVISSRQMPDSTFVLKQPLNRRILGAVFRTIVAIIIPLRGIKDTQNGFKLFTKSAADSLFSRQSTNGWAFDIEILAMAVKHKYKIKEVGIEWTNDADSKMSLKGMINMLFELIKIRAKMYKRNTPA</sequence>